<dbReference type="InterPro" id="IPR001314">
    <property type="entry name" value="Peptidase_S1A"/>
</dbReference>
<protein>
    <submittedName>
        <fullName evidence="10">Putative trypsin-1-like</fullName>
    </submittedName>
</protein>
<dbReference type="OrthoDB" id="6353876at2759"/>
<proteinExistence type="predicted"/>
<evidence type="ECO:0000256" key="8">
    <source>
        <dbReference type="SAM" id="SignalP"/>
    </source>
</evidence>
<dbReference type="PRINTS" id="PR00722">
    <property type="entry name" value="CHYMOTRYPSIN"/>
</dbReference>
<organism evidence="10 11">
    <name type="scientific">Penaeus vannamei</name>
    <name type="common">Whiteleg shrimp</name>
    <name type="synonym">Litopenaeus vannamei</name>
    <dbReference type="NCBI Taxonomy" id="6689"/>
    <lineage>
        <taxon>Eukaryota</taxon>
        <taxon>Metazoa</taxon>
        <taxon>Ecdysozoa</taxon>
        <taxon>Arthropoda</taxon>
        <taxon>Crustacea</taxon>
        <taxon>Multicrustacea</taxon>
        <taxon>Malacostraca</taxon>
        <taxon>Eumalacostraca</taxon>
        <taxon>Eucarida</taxon>
        <taxon>Decapoda</taxon>
        <taxon>Dendrobranchiata</taxon>
        <taxon>Penaeoidea</taxon>
        <taxon>Penaeidae</taxon>
        <taxon>Penaeus</taxon>
    </lineage>
</organism>
<feature type="domain" description="Peptidase S1" evidence="9">
    <location>
        <begin position="101"/>
        <end position="338"/>
    </location>
</feature>
<dbReference type="CDD" id="cd00190">
    <property type="entry name" value="Tryp_SPc"/>
    <property type="match status" value="1"/>
</dbReference>
<dbReference type="SMART" id="SM00020">
    <property type="entry name" value="Tryp_SPc"/>
    <property type="match status" value="1"/>
</dbReference>
<keyword evidence="6" id="KW-1015">Disulfide bond</keyword>
<gene>
    <name evidence="10" type="ORF">C7M84_010109</name>
</gene>
<accession>A0A3R7PH41</accession>
<evidence type="ECO:0000256" key="6">
    <source>
        <dbReference type="ARBA" id="ARBA00023157"/>
    </source>
</evidence>
<dbReference type="AlphaFoldDB" id="A0A3R7PH41"/>
<reference evidence="10 11" key="2">
    <citation type="submission" date="2019-01" db="EMBL/GenBank/DDBJ databases">
        <title>The decoding of complex shrimp genome reveals the adaptation for benthos swimmer, frequently molting mechanism and breeding impact on genome.</title>
        <authorList>
            <person name="Sun Y."/>
            <person name="Gao Y."/>
            <person name="Yu Y."/>
        </authorList>
    </citation>
    <scope>NUCLEOTIDE SEQUENCE [LARGE SCALE GENOMIC DNA]</scope>
    <source>
        <tissue evidence="10">Muscle</tissue>
    </source>
</reference>
<evidence type="ECO:0000259" key="9">
    <source>
        <dbReference type="PROSITE" id="PS50240"/>
    </source>
</evidence>
<dbReference type="FunFam" id="2.40.10.10:FF:000015">
    <property type="entry name" value="Atrial natriuretic peptide-converting enzyme"/>
    <property type="match status" value="1"/>
</dbReference>
<dbReference type="InterPro" id="IPR043504">
    <property type="entry name" value="Peptidase_S1_PA_chymotrypsin"/>
</dbReference>
<evidence type="ECO:0000256" key="3">
    <source>
        <dbReference type="ARBA" id="ARBA00022670"/>
    </source>
</evidence>
<feature type="compositionally biased region" description="Low complexity" evidence="7">
    <location>
        <begin position="57"/>
        <end position="85"/>
    </location>
</feature>
<dbReference type="GO" id="GO:0005576">
    <property type="term" value="C:extracellular region"/>
    <property type="evidence" value="ECO:0007669"/>
    <property type="project" value="UniProtKB-SubCell"/>
</dbReference>
<dbReference type="InterPro" id="IPR009003">
    <property type="entry name" value="Peptidase_S1_PA"/>
</dbReference>
<keyword evidence="3" id="KW-0645">Protease</keyword>
<keyword evidence="2" id="KW-0964">Secreted</keyword>
<evidence type="ECO:0000256" key="4">
    <source>
        <dbReference type="ARBA" id="ARBA00022801"/>
    </source>
</evidence>
<dbReference type="PROSITE" id="PS50240">
    <property type="entry name" value="TRYPSIN_DOM"/>
    <property type="match status" value="1"/>
</dbReference>
<dbReference type="Pfam" id="PF00089">
    <property type="entry name" value="Trypsin"/>
    <property type="match status" value="1"/>
</dbReference>
<dbReference type="Proteomes" id="UP000283509">
    <property type="component" value="Unassembled WGS sequence"/>
</dbReference>
<feature type="region of interest" description="Disordered" evidence="7">
    <location>
        <begin position="55"/>
        <end position="85"/>
    </location>
</feature>
<dbReference type="GO" id="GO:0006508">
    <property type="term" value="P:proteolysis"/>
    <property type="evidence" value="ECO:0007669"/>
    <property type="project" value="UniProtKB-KW"/>
</dbReference>
<dbReference type="PANTHER" id="PTHR24252">
    <property type="entry name" value="ACROSIN-RELATED"/>
    <property type="match status" value="1"/>
</dbReference>
<keyword evidence="4" id="KW-0378">Hydrolase</keyword>
<dbReference type="PANTHER" id="PTHR24252:SF7">
    <property type="entry name" value="HYALIN"/>
    <property type="match status" value="1"/>
</dbReference>
<evidence type="ECO:0000256" key="2">
    <source>
        <dbReference type="ARBA" id="ARBA00022525"/>
    </source>
</evidence>
<feature type="signal peptide" evidence="8">
    <location>
        <begin position="1"/>
        <end position="18"/>
    </location>
</feature>
<evidence type="ECO:0000256" key="1">
    <source>
        <dbReference type="ARBA" id="ARBA00004613"/>
    </source>
</evidence>
<dbReference type="EMBL" id="QCYY01002280">
    <property type="protein sequence ID" value="ROT71559.1"/>
    <property type="molecule type" value="Genomic_DNA"/>
</dbReference>
<keyword evidence="5" id="KW-0720">Serine protease</keyword>
<dbReference type="PROSITE" id="PS51257">
    <property type="entry name" value="PROKAR_LIPOPROTEIN"/>
    <property type="match status" value="1"/>
</dbReference>
<comment type="caution">
    <text evidence="10">The sequence shown here is derived from an EMBL/GenBank/DDBJ whole genome shotgun (WGS) entry which is preliminary data.</text>
</comment>
<keyword evidence="11" id="KW-1185">Reference proteome</keyword>
<evidence type="ECO:0000256" key="7">
    <source>
        <dbReference type="SAM" id="MobiDB-lite"/>
    </source>
</evidence>
<evidence type="ECO:0000256" key="5">
    <source>
        <dbReference type="ARBA" id="ARBA00022825"/>
    </source>
</evidence>
<name>A0A3R7PH41_PENVA</name>
<feature type="chain" id="PRO_5018584395" evidence="8">
    <location>
        <begin position="19"/>
        <end position="343"/>
    </location>
</feature>
<sequence length="343" mass="35831">MKFAVALLVLVAASLASCGRLALEPRKATRDGTDKLPKAAFRQDHSTASSFEGDYWTSASSASGSPPSPQATTTKPPVVNPTANPPTSGGCQCGVANPMRIVGGTEVQPAHKYPWQIGLKNRGGTSYWCGGAVINDRYILTAAHCFFDSNGNQEPAEDLVVGVGDHLMSSTSDDVAATKTIGVAEVILHPSYDSDDFDNDVALVKLSEVLAFSAEVRPVCLPEDDSKTYAGAAGIASGWGTLSSGGNQPNQLMEVTLPILEPSCWGQTVTDRMLCAGYAEGGKDTCQGDSGGPLCVVEGDRYYEVGVTSHGSGCADANSPGVYSRVSKFLSWIKANTADATYC</sequence>
<comment type="subcellular location">
    <subcellularLocation>
        <location evidence="1">Secreted</location>
    </subcellularLocation>
</comment>
<dbReference type="InterPro" id="IPR018114">
    <property type="entry name" value="TRYPSIN_HIS"/>
</dbReference>
<evidence type="ECO:0000313" key="10">
    <source>
        <dbReference type="EMBL" id="ROT71559.1"/>
    </source>
</evidence>
<dbReference type="SUPFAM" id="SSF50494">
    <property type="entry name" value="Trypsin-like serine proteases"/>
    <property type="match status" value="1"/>
</dbReference>
<dbReference type="PROSITE" id="PS00134">
    <property type="entry name" value="TRYPSIN_HIS"/>
    <property type="match status" value="1"/>
</dbReference>
<reference evidence="10 11" key="1">
    <citation type="submission" date="2018-04" db="EMBL/GenBank/DDBJ databases">
        <authorList>
            <person name="Zhang X."/>
            <person name="Yuan J."/>
            <person name="Li F."/>
            <person name="Xiang J."/>
        </authorList>
    </citation>
    <scope>NUCLEOTIDE SEQUENCE [LARGE SCALE GENOMIC DNA]</scope>
    <source>
        <tissue evidence="10">Muscle</tissue>
    </source>
</reference>
<keyword evidence="8" id="KW-0732">Signal</keyword>
<dbReference type="InterPro" id="IPR001254">
    <property type="entry name" value="Trypsin_dom"/>
</dbReference>
<dbReference type="Gene3D" id="2.40.10.10">
    <property type="entry name" value="Trypsin-like serine proteases"/>
    <property type="match status" value="1"/>
</dbReference>
<evidence type="ECO:0000313" key="11">
    <source>
        <dbReference type="Proteomes" id="UP000283509"/>
    </source>
</evidence>
<dbReference type="GO" id="GO:0004252">
    <property type="term" value="F:serine-type endopeptidase activity"/>
    <property type="evidence" value="ECO:0007669"/>
    <property type="project" value="InterPro"/>
</dbReference>